<reference evidence="3" key="1">
    <citation type="journal article" date="2019" name="Int. J. Syst. Evol. Microbiol.">
        <title>The Global Catalogue of Microorganisms (GCM) 10K type strain sequencing project: providing services to taxonomists for standard genome sequencing and annotation.</title>
        <authorList>
            <consortium name="The Broad Institute Genomics Platform"/>
            <consortium name="The Broad Institute Genome Sequencing Center for Infectious Disease"/>
            <person name="Wu L."/>
            <person name="Ma J."/>
        </authorList>
    </citation>
    <scope>NUCLEOTIDE SEQUENCE [LARGE SCALE GENOMIC DNA]</scope>
    <source>
        <strain evidence="3">CGMCC 1.12478</strain>
    </source>
</reference>
<feature type="chain" id="PRO_5047123804" evidence="1">
    <location>
        <begin position="24"/>
        <end position="167"/>
    </location>
</feature>
<evidence type="ECO:0000256" key="1">
    <source>
        <dbReference type="SAM" id="SignalP"/>
    </source>
</evidence>
<evidence type="ECO:0000313" key="3">
    <source>
        <dbReference type="Proteomes" id="UP000645462"/>
    </source>
</evidence>
<proteinExistence type="predicted"/>
<comment type="caution">
    <text evidence="2">The sequence shown here is derived from an EMBL/GenBank/DDBJ whole genome shotgun (WGS) entry which is preliminary data.</text>
</comment>
<feature type="signal peptide" evidence="1">
    <location>
        <begin position="1"/>
        <end position="23"/>
    </location>
</feature>
<keyword evidence="1" id="KW-0732">Signal</keyword>
<dbReference type="EMBL" id="BMFC01000018">
    <property type="protein sequence ID" value="GGC20615.1"/>
    <property type="molecule type" value="Genomic_DNA"/>
</dbReference>
<name>A0ABQ1LA09_9RHOB</name>
<evidence type="ECO:0000313" key="2">
    <source>
        <dbReference type="EMBL" id="GGC20615.1"/>
    </source>
</evidence>
<protein>
    <submittedName>
        <fullName evidence="2">Uncharacterized protein</fullName>
    </submittedName>
</protein>
<sequence>MKNCIYLLSGIFFLIFAQSPVQAEITVNTTNGKEYHHVLLTLTEQDLLPNPEGRSDDLAYTLADGGMFEIYIPSGRLSDVASPGCEALIVRMPWTSPDLDPEFVLEKSQLLEDINNVRDGRTGTVTIAVELDPYLDTSDDTFTLTRCNVFLRTAYGRYVPNVDPLQK</sequence>
<dbReference type="RefSeq" id="WP_188484023.1">
    <property type="nucleotide sequence ID" value="NZ_BMFC01000018.1"/>
</dbReference>
<gene>
    <name evidence="2" type="ORF">GCM10011363_41580</name>
</gene>
<accession>A0ABQ1LA09</accession>
<organism evidence="2 3">
    <name type="scientific">Marivita lacus</name>
    <dbReference type="NCBI Taxonomy" id="1323742"/>
    <lineage>
        <taxon>Bacteria</taxon>
        <taxon>Pseudomonadati</taxon>
        <taxon>Pseudomonadota</taxon>
        <taxon>Alphaproteobacteria</taxon>
        <taxon>Rhodobacterales</taxon>
        <taxon>Roseobacteraceae</taxon>
        <taxon>Marivita</taxon>
    </lineage>
</organism>
<keyword evidence="3" id="KW-1185">Reference proteome</keyword>
<dbReference type="Proteomes" id="UP000645462">
    <property type="component" value="Unassembled WGS sequence"/>
</dbReference>